<protein>
    <submittedName>
        <fullName evidence="1">Putative FAD-binding dehydrogenase</fullName>
    </submittedName>
</protein>
<dbReference type="GO" id="GO:0008734">
    <property type="term" value="F:L-aspartate oxidase activity"/>
    <property type="evidence" value="ECO:0007669"/>
    <property type="project" value="InterPro"/>
</dbReference>
<dbReference type="Proteomes" id="UP000319576">
    <property type="component" value="Chromosome"/>
</dbReference>
<accession>A0A517XVC7</accession>
<gene>
    <name evidence="1" type="ORF">ETAA1_34290</name>
</gene>
<dbReference type="PANTHER" id="PTHR42716:SF1">
    <property type="entry name" value="SLL0471 PROTEIN"/>
    <property type="match status" value="1"/>
</dbReference>
<dbReference type="PANTHER" id="PTHR42716">
    <property type="entry name" value="L-ASPARTATE OXIDASE"/>
    <property type="match status" value="1"/>
</dbReference>
<name>A0A517XVC7_9BACT</name>
<dbReference type="Pfam" id="PF12831">
    <property type="entry name" value="FAD_oxidored"/>
    <property type="match status" value="1"/>
</dbReference>
<dbReference type="InterPro" id="IPR036188">
    <property type="entry name" value="FAD/NAD-bd_sf"/>
</dbReference>
<dbReference type="GO" id="GO:0009435">
    <property type="term" value="P:NAD+ biosynthetic process"/>
    <property type="evidence" value="ECO:0007669"/>
    <property type="project" value="InterPro"/>
</dbReference>
<evidence type="ECO:0000313" key="1">
    <source>
        <dbReference type="EMBL" id="QDU21462.1"/>
    </source>
</evidence>
<evidence type="ECO:0000313" key="2">
    <source>
        <dbReference type="Proteomes" id="UP000319576"/>
    </source>
</evidence>
<organism evidence="1 2">
    <name type="scientific">Urbifossiella limnaea</name>
    <dbReference type="NCBI Taxonomy" id="2528023"/>
    <lineage>
        <taxon>Bacteria</taxon>
        <taxon>Pseudomonadati</taxon>
        <taxon>Planctomycetota</taxon>
        <taxon>Planctomycetia</taxon>
        <taxon>Gemmatales</taxon>
        <taxon>Gemmataceae</taxon>
        <taxon>Urbifossiella</taxon>
    </lineage>
</organism>
<dbReference type="RefSeq" id="WP_145240431.1">
    <property type="nucleotide sequence ID" value="NZ_CP036273.1"/>
</dbReference>
<reference evidence="1 2" key="1">
    <citation type="submission" date="2019-02" db="EMBL/GenBank/DDBJ databases">
        <title>Deep-cultivation of Planctomycetes and their phenomic and genomic characterization uncovers novel biology.</title>
        <authorList>
            <person name="Wiegand S."/>
            <person name="Jogler M."/>
            <person name="Boedeker C."/>
            <person name="Pinto D."/>
            <person name="Vollmers J."/>
            <person name="Rivas-Marin E."/>
            <person name="Kohn T."/>
            <person name="Peeters S.H."/>
            <person name="Heuer A."/>
            <person name="Rast P."/>
            <person name="Oberbeckmann S."/>
            <person name="Bunk B."/>
            <person name="Jeske O."/>
            <person name="Meyerdierks A."/>
            <person name="Storesund J.E."/>
            <person name="Kallscheuer N."/>
            <person name="Luecker S."/>
            <person name="Lage O.M."/>
            <person name="Pohl T."/>
            <person name="Merkel B.J."/>
            <person name="Hornburger P."/>
            <person name="Mueller R.-W."/>
            <person name="Bruemmer F."/>
            <person name="Labrenz M."/>
            <person name="Spormann A.M."/>
            <person name="Op den Camp H."/>
            <person name="Overmann J."/>
            <person name="Amann R."/>
            <person name="Jetten M.S.M."/>
            <person name="Mascher T."/>
            <person name="Medema M.H."/>
            <person name="Devos D.P."/>
            <person name="Kaster A.-K."/>
            <person name="Ovreas L."/>
            <person name="Rohde M."/>
            <person name="Galperin M.Y."/>
            <person name="Jogler C."/>
        </authorList>
    </citation>
    <scope>NUCLEOTIDE SEQUENCE [LARGE SCALE GENOMIC DNA]</scope>
    <source>
        <strain evidence="1 2">ETA_A1</strain>
    </source>
</reference>
<proteinExistence type="predicted"/>
<keyword evidence="2" id="KW-1185">Reference proteome</keyword>
<dbReference type="KEGG" id="uli:ETAA1_34290"/>
<dbReference type="AlphaFoldDB" id="A0A517XVC7"/>
<dbReference type="EMBL" id="CP036273">
    <property type="protein sequence ID" value="QDU21462.1"/>
    <property type="molecule type" value="Genomic_DNA"/>
</dbReference>
<dbReference type="OrthoDB" id="615715at2"/>
<dbReference type="InterPro" id="IPR005288">
    <property type="entry name" value="NadB"/>
</dbReference>
<dbReference type="Gene3D" id="3.50.50.60">
    <property type="entry name" value="FAD/NAD(P)-binding domain"/>
    <property type="match status" value="1"/>
</dbReference>
<dbReference type="SUPFAM" id="SSF51905">
    <property type="entry name" value="FAD/NAD(P)-binding domain"/>
    <property type="match status" value="1"/>
</dbReference>
<sequence length="562" mass="61820">MNRRAFLSLSAVSPLAHLMAQERPPPGELAADVVVVGAGVGGVACALAAARNGLRVVLTESFDWIGGQLTSQAVPPDEYPQVETLPCTRLYGTFRTRVRDFYRRNYPLTDAAKAKPDLNPGNGSVSKLCHEPRVAVAVLLELLAPHLSTGRIRLLQPYVPVTADVDGDRVRAVTVRSAFGPPVTLVAPYFVDATETGDLLPITRTEFVTGSEARRDTGEPHAAEVANPRNHQAFTVCFALDHVDGADHVGDEPDGYRRWRDYVPRLTPAWPGPLFSWTMSHPVTLRPRDMGFDPTGRVPREGPNLWTYRRIVDRANFAPGTFAGDVCLVNWPQNDYWLGNLFDDPAPGAALAAGRFLSRCLFHWMQTEAPRPDGRRGWKGLRLRPEITGTDDGLAMAPYVRESRRIKALFTVTETHIGTDARTKATGKKNGDFTAEVFPDSVGVGSYRIDLHPSSGGDNYVDVSSLPFQIPLGCLLPQRVENLLPACKNIGTTHVTNGCYRLHPVEWTVGEAVGELVAFALARRRNPRQVRRDAELLKDYQAALTKAGFMLAWPDNVAKQPR</sequence>